<dbReference type="SUPFAM" id="SSF49785">
    <property type="entry name" value="Galactose-binding domain-like"/>
    <property type="match status" value="1"/>
</dbReference>
<dbReference type="SUPFAM" id="SSF52743">
    <property type="entry name" value="Subtilisin-like"/>
    <property type="match status" value="1"/>
</dbReference>
<dbReference type="InterPro" id="IPR036852">
    <property type="entry name" value="Peptidase_S8/S53_dom_sf"/>
</dbReference>
<evidence type="ECO:0000256" key="1">
    <source>
        <dbReference type="ARBA" id="ARBA00011073"/>
    </source>
</evidence>
<evidence type="ECO:0000256" key="6">
    <source>
        <dbReference type="PROSITE-ProRule" id="PRU01240"/>
    </source>
</evidence>
<keyword evidence="4 6" id="KW-0378">Hydrolase</keyword>
<keyword evidence="9" id="KW-1185">Reference proteome</keyword>
<dbReference type="Pfam" id="PF00082">
    <property type="entry name" value="Peptidase_S8"/>
    <property type="match status" value="1"/>
</dbReference>
<keyword evidence="5 6" id="KW-0720">Serine protease</keyword>
<keyword evidence="3" id="KW-0732">Signal</keyword>
<dbReference type="PROSITE" id="PS50853">
    <property type="entry name" value="FN3"/>
    <property type="match status" value="1"/>
</dbReference>
<dbReference type="Gene3D" id="2.60.120.380">
    <property type="match status" value="1"/>
</dbReference>
<evidence type="ECO:0000256" key="5">
    <source>
        <dbReference type="ARBA" id="ARBA00022825"/>
    </source>
</evidence>
<dbReference type="InterPro" id="IPR000209">
    <property type="entry name" value="Peptidase_S8/S53_dom"/>
</dbReference>
<dbReference type="Gene3D" id="3.40.50.200">
    <property type="entry name" value="Peptidase S8/S53 domain"/>
    <property type="match status" value="1"/>
</dbReference>
<dbReference type="InterPro" id="IPR051048">
    <property type="entry name" value="Peptidase_S8/S53_subtilisin"/>
</dbReference>
<evidence type="ECO:0000313" key="9">
    <source>
        <dbReference type="Proteomes" id="UP000718451"/>
    </source>
</evidence>
<dbReference type="RefSeq" id="WP_168551292.1">
    <property type="nucleotide sequence ID" value="NZ_JAAWWL010000001.1"/>
</dbReference>
<dbReference type="CDD" id="cd00063">
    <property type="entry name" value="FN3"/>
    <property type="match status" value="1"/>
</dbReference>
<dbReference type="InterPro" id="IPR013783">
    <property type="entry name" value="Ig-like_fold"/>
</dbReference>
<dbReference type="InterPro" id="IPR008979">
    <property type="entry name" value="Galactose-bd-like_sf"/>
</dbReference>
<dbReference type="PROSITE" id="PS51892">
    <property type="entry name" value="SUBTILASE"/>
    <property type="match status" value="1"/>
</dbReference>
<gene>
    <name evidence="8" type="ORF">HCU67_04025</name>
</gene>
<evidence type="ECO:0000313" key="8">
    <source>
        <dbReference type="EMBL" id="NKI31098.1"/>
    </source>
</evidence>
<comment type="caution">
    <text evidence="8">The sequence shown here is derived from an EMBL/GenBank/DDBJ whole genome shotgun (WGS) entry which is preliminary data.</text>
</comment>
<dbReference type="InterPro" id="IPR003961">
    <property type="entry name" value="FN3_dom"/>
</dbReference>
<accession>A0ABX1GN60</accession>
<keyword evidence="2 6" id="KW-0645">Protease</keyword>
<feature type="active site" description="Charge relay system" evidence="6">
    <location>
        <position position="133"/>
    </location>
</feature>
<comment type="similarity">
    <text evidence="1 6">Belongs to the peptidase S8 family.</text>
</comment>
<evidence type="ECO:0000259" key="7">
    <source>
        <dbReference type="PROSITE" id="PS50853"/>
    </source>
</evidence>
<name>A0ABX1GN60_9FLAO</name>
<evidence type="ECO:0000256" key="2">
    <source>
        <dbReference type="ARBA" id="ARBA00022670"/>
    </source>
</evidence>
<dbReference type="InterPro" id="IPR026444">
    <property type="entry name" value="Secre_tail"/>
</dbReference>
<feature type="active site" description="Charge relay system" evidence="6">
    <location>
        <position position="348"/>
    </location>
</feature>
<dbReference type="NCBIfam" id="TIGR04183">
    <property type="entry name" value="Por_Secre_tail"/>
    <property type="match status" value="1"/>
</dbReference>
<protein>
    <submittedName>
        <fullName evidence="8">S8 family serine peptidase</fullName>
    </submittedName>
</protein>
<evidence type="ECO:0000256" key="3">
    <source>
        <dbReference type="ARBA" id="ARBA00022729"/>
    </source>
</evidence>
<dbReference type="Pfam" id="PF18962">
    <property type="entry name" value="Por_Secre_tail"/>
    <property type="match status" value="1"/>
</dbReference>
<dbReference type="SUPFAM" id="SSF49265">
    <property type="entry name" value="Fibronectin type III"/>
    <property type="match status" value="1"/>
</dbReference>
<dbReference type="InterPro" id="IPR036116">
    <property type="entry name" value="FN3_sf"/>
</dbReference>
<organism evidence="8 9">
    <name type="scientific">Croceivirga thetidis</name>
    <dbReference type="NCBI Taxonomy" id="2721623"/>
    <lineage>
        <taxon>Bacteria</taxon>
        <taxon>Pseudomonadati</taxon>
        <taxon>Bacteroidota</taxon>
        <taxon>Flavobacteriia</taxon>
        <taxon>Flavobacteriales</taxon>
        <taxon>Flavobacteriaceae</taxon>
        <taxon>Croceivirga</taxon>
    </lineage>
</organism>
<dbReference type="InterPro" id="IPR023828">
    <property type="entry name" value="Peptidase_S8_Ser-AS"/>
</dbReference>
<evidence type="ECO:0000256" key="4">
    <source>
        <dbReference type="ARBA" id="ARBA00022801"/>
    </source>
</evidence>
<feature type="domain" description="Fibronectin type-III" evidence="7">
    <location>
        <begin position="554"/>
        <end position="642"/>
    </location>
</feature>
<dbReference type="Gene3D" id="2.60.40.10">
    <property type="entry name" value="Immunoglobulins"/>
    <property type="match status" value="1"/>
</dbReference>
<proteinExistence type="inferred from homology"/>
<dbReference type="PANTHER" id="PTHR43399:SF4">
    <property type="entry name" value="CELL WALL-ASSOCIATED PROTEASE"/>
    <property type="match status" value="1"/>
</dbReference>
<reference evidence="8 9" key="1">
    <citation type="submission" date="2020-04" db="EMBL/GenBank/DDBJ databases">
        <authorList>
            <person name="Yoon J."/>
        </authorList>
    </citation>
    <scope>NUCLEOTIDE SEQUENCE [LARGE SCALE GENOMIC DNA]</scope>
    <source>
        <strain evidence="8 9">DJ-13</strain>
    </source>
</reference>
<dbReference type="PROSITE" id="PS00138">
    <property type="entry name" value="SUBTILASE_SER"/>
    <property type="match status" value="1"/>
</dbReference>
<feature type="active site" description="Charge relay system" evidence="6">
    <location>
        <position position="160"/>
    </location>
</feature>
<sequence length="726" mass="79797">MDNGKNPPKSGFLLIVFFSLFASIPTYGQTAEKSITTSFFNEQGLQRLKKKFQKENNSNQLKLHASFFKDAGTISKANGQSSSLRNIAEDGTAIFYTTYALPKELGATKNSTFYSQTLDLGLSGFGMKSGVWDAGMALETHQEFDSRIRNTDLSSEIDTHATMVTGVIASTGINERAKGVAFESELITNDWISDRIEVITEIENGMLVSNHSYGIKTENIPDWYFGAYLPISRNWDEIMYNAPYYLMVAAAGNGQNLEHNQNPTYGKTEDGFDLLVGFATSKNGLVVTGANTEYNSQGILSEAGLTNYSSFGPTDDGRVKPDIAGNGQLIFTTAANTESSYSSSMGTSMAAPGVSGSLVLLQELHQNLFDGLMKSSSLKGLVLHTADDVYEPGPDYKLGWGVLNTKRAADFLEKRDFSTLLLEESLQQSETKSYQIESNGSEALRVSLSWTDPEGDLSPSGIPNSGVATLVNDLDIRIEKDGKLFFPFKLDPSIANTPALKGDNNVDPFELIAIDDADGTYKITISHKGNLKFGNQDFSLLVSGIKLNSCSLNAPSELEFNKTTELGCAFVWEETPETLFEVQYRKADDVDWTNDFTWKSSYFISGLEHGNQYQFKVRSICSQSLESDFSETKQFVFEGEESYLSENSALSHSLPLQLYPNPTVNQISISERLDEETNFKITDLTGKIKKQGMVTGAIDVSDLSSGLYIMTTTTREGSQSAKFLKN</sequence>
<dbReference type="EMBL" id="JAAWWL010000001">
    <property type="protein sequence ID" value="NKI31098.1"/>
    <property type="molecule type" value="Genomic_DNA"/>
</dbReference>
<dbReference type="Proteomes" id="UP000718451">
    <property type="component" value="Unassembled WGS sequence"/>
</dbReference>
<dbReference type="PANTHER" id="PTHR43399">
    <property type="entry name" value="SUBTILISIN-RELATED"/>
    <property type="match status" value="1"/>
</dbReference>